<reference evidence="1" key="2">
    <citation type="submission" date="2020-09" db="EMBL/GenBank/DDBJ databases">
        <authorList>
            <person name="Sun Q."/>
            <person name="Zhou Y."/>
        </authorList>
    </citation>
    <scope>NUCLEOTIDE SEQUENCE</scope>
    <source>
        <strain evidence="1">CGMCC 1.7086</strain>
    </source>
</reference>
<evidence type="ECO:0000313" key="2">
    <source>
        <dbReference type="Proteomes" id="UP000606935"/>
    </source>
</evidence>
<dbReference type="Pfam" id="PF11993">
    <property type="entry name" value="VC2046"/>
    <property type="match status" value="1"/>
</dbReference>
<comment type="caution">
    <text evidence="1">The sequence shown here is derived from an EMBL/GenBank/DDBJ whole genome shotgun (WGS) entry which is preliminary data.</text>
</comment>
<dbReference type="Proteomes" id="UP000606935">
    <property type="component" value="Unassembled WGS sequence"/>
</dbReference>
<gene>
    <name evidence="1" type="ORF">GCM10010982_23580</name>
</gene>
<dbReference type="InterPro" id="IPR021879">
    <property type="entry name" value="VC2046_fam"/>
</dbReference>
<accession>A0A917Z029</accession>
<organism evidence="1 2">
    <name type="scientific">Bowmanella pacifica</name>
    <dbReference type="NCBI Taxonomy" id="502051"/>
    <lineage>
        <taxon>Bacteria</taxon>
        <taxon>Pseudomonadati</taxon>
        <taxon>Pseudomonadota</taxon>
        <taxon>Gammaproteobacteria</taxon>
        <taxon>Alteromonadales</taxon>
        <taxon>Alteromonadaceae</taxon>
        <taxon>Bowmanella</taxon>
    </lineage>
</organism>
<evidence type="ECO:0000313" key="1">
    <source>
        <dbReference type="EMBL" id="GGO70333.1"/>
    </source>
</evidence>
<name>A0A917Z029_9ALTE</name>
<dbReference type="AlphaFoldDB" id="A0A917Z029"/>
<dbReference type="RefSeq" id="WP_188695096.1">
    <property type="nucleotide sequence ID" value="NZ_BMLS01000003.1"/>
</dbReference>
<dbReference type="EMBL" id="BMLS01000003">
    <property type="protein sequence ID" value="GGO70333.1"/>
    <property type="molecule type" value="Genomic_DNA"/>
</dbReference>
<sequence length="154" mass="17363">MQSVINDLEFSGVLNRAAKPGQAQTFSLLLSMLHQNLLERPQPAKPTWPEEQGLSSLRLPQAPTVPLKVEAAHWQQMQIQGAYIQHQLTASALLWQCLHPSPLSLHNDAKHIDEVVTENCDWYCRQRLSGHITEAMQTDETALFELLEQLHPAA</sequence>
<keyword evidence="2" id="KW-1185">Reference proteome</keyword>
<reference evidence="1" key="1">
    <citation type="journal article" date="2014" name="Int. J. Syst. Evol. Microbiol.">
        <title>Complete genome sequence of Corynebacterium casei LMG S-19264T (=DSM 44701T), isolated from a smear-ripened cheese.</title>
        <authorList>
            <consortium name="US DOE Joint Genome Institute (JGI-PGF)"/>
            <person name="Walter F."/>
            <person name="Albersmeier A."/>
            <person name="Kalinowski J."/>
            <person name="Ruckert C."/>
        </authorList>
    </citation>
    <scope>NUCLEOTIDE SEQUENCE</scope>
    <source>
        <strain evidence="1">CGMCC 1.7086</strain>
    </source>
</reference>
<proteinExistence type="predicted"/>
<protein>
    <submittedName>
        <fullName evidence="1">Uncharacterized protein</fullName>
    </submittedName>
</protein>